<evidence type="ECO:0000313" key="3">
    <source>
        <dbReference type="Proteomes" id="UP000009234"/>
    </source>
</evidence>
<dbReference type="NCBIfam" id="TIGR02778">
    <property type="entry name" value="ligD_pol"/>
    <property type="match status" value="1"/>
</dbReference>
<protein>
    <submittedName>
        <fullName evidence="2">DNA polymerase LigD, polymerase domain protein</fullName>
    </submittedName>
</protein>
<dbReference type="STRING" id="696281.Desru_1861"/>
<evidence type="ECO:0000259" key="1">
    <source>
        <dbReference type="Pfam" id="PF21686"/>
    </source>
</evidence>
<dbReference type="CDD" id="cd04865">
    <property type="entry name" value="LigD_Pol_like_2"/>
    <property type="match status" value="1"/>
</dbReference>
<dbReference type="HOGENOM" id="CLU_008325_1_1_9"/>
<dbReference type="PANTHER" id="PTHR42705">
    <property type="entry name" value="BIFUNCTIONAL NON-HOMOLOGOUS END JOINING PROTEIN LIGD"/>
    <property type="match status" value="1"/>
</dbReference>
<dbReference type="InterPro" id="IPR052171">
    <property type="entry name" value="NHEJ_LigD"/>
</dbReference>
<dbReference type="eggNOG" id="COG3285">
    <property type="taxonomic scope" value="Bacteria"/>
</dbReference>
<sequence length="304" mass="34461">MAAKGSTEVSINGRVLKLTNLDKQLWPEGLTKAHLVKYYTDIAPYLLPLIKDRPLVMKRYPHGIEGEYFYQKECPEYAPEWIHKEKISHSGKDVRYVICNDLPTLIWLINQGCIEIHGWLSKRGAIEYPDVAVIDLDPGKDVSFQGVMEVALVVKKTLDQLGLKGFPKTSGASGIHVFIPLEPGYTFREATKAMGWVAKLVTGAFPEKATIERVLTKRRPDKVYVDYLQNTRGKTMAWTYSLRPLPGAPVSTPLLWEEIEKFSIHPAQFTMDSIFHRIKIFGDIAAAMNLQRQTLDSIRPMVSF</sequence>
<dbReference type="Pfam" id="PF21686">
    <property type="entry name" value="LigD_Prim-Pol"/>
    <property type="match status" value="1"/>
</dbReference>
<dbReference type="AlphaFoldDB" id="F6DU47"/>
<accession>F6DU47</accession>
<gene>
    <name evidence="2" type="ordered locus">Desru_1861</name>
</gene>
<feature type="domain" description="DNA ligase D polymerase" evidence="1">
    <location>
        <begin position="31"/>
        <end position="283"/>
    </location>
</feature>
<keyword evidence="3" id="KW-1185">Reference proteome</keyword>
<dbReference type="InterPro" id="IPR014145">
    <property type="entry name" value="LigD_pol_dom"/>
</dbReference>
<name>F6DU47_DESRL</name>
<dbReference type="Proteomes" id="UP000009234">
    <property type="component" value="Chromosome"/>
</dbReference>
<dbReference type="OrthoDB" id="9802472at2"/>
<evidence type="ECO:0000313" key="2">
    <source>
        <dbReference type="EMBL" id="AEG60122.1"/>
    </source>
</evidence>
<dbReference type="RefSeq" id="WP_013841886.1">
    <property type="nucleotide sequence ID" value="NC_015589.1"/>
</dbReference>
<dbReference type="EMBL" id="CP002780">
    <property type="protein sequence ID" value="AEG60122.1"/>
    <property type="molecule type" value="Genomic_DNA"/>
</dbReference>
<proteinExistence type="predicted"/>
<dbReference type="PANTHER" id="PTHR42705:SF3">
    <property type="entry name" value="ATP-DEPENDENT DNA LIGASE"/>
    <property type="match status" value="1"/>
</dbReference>
<organism evidence="2 3">
    <name type="scientific">Desulforamulus ruminis (strain ATCC 23193 / DSM 2154 / NCIMB 8452 / DL)</name>
    <name type="common">Desulfotomaculum ruminis</name>
    <dbReference type="NCBI Taxonomy" id="696281"/>
    <lineage>
        <taxon>Bacteria</taxon>
        <taxon>Bacillati</taxon>
        <taxon>Bacillota</taxon>
        <taxon>Clostridia</taxon>
        <taxon>Eubacteriales</taxon>
        <taxon>Peptococcaceae</taxon>
        <taxon>Desulforamulus</taxon>
    </lineage>
</organism>
<dbReference type="KEGG" id="dru:Desru_1861"/>
<reference evidence="2 3" key="2">
    <citation type="journal article" date="2012" name="Stand. Genomic Sci.">
        <title>Complete genome sequence of the sulfate-reducing firmicute Desulfotomaculum ruminis type strain (DL(T)).</title>
        <authorList>
            <person name="Spring S."/>
            <person name="Visser M."/>
            <person name="Lu M."/>
            <person name="Copeland A."/>
            <person name="Lapidus A."/>
            <person name="Lucas S."/>
            <person name="Cheng J.F."/>
            <person name="Han C."/>
            <person name="Tapia R."/>
            <person name="Goodwin L.A."/>
            <person name="Pitluck S."/>
            <person name="Ivanova N."/>
            <person name="Land M."/>
            <person name="Hauser L."/>
            <person name="Larimer F."/>
            <person name="Rohde M."/>
            <person name="Goker M."/>
            <person name="Detter J.C."/>
            <person name="Kyrpides N.C."/>
            <person name="Woyke T."/>
            <person name="Schaap P.J."/>
            <person name="Plugge C.M."/>
            <person name="Muyzer G."/>
            <person name="Kuever J."/>
            <person name="Pereira I.A."/>
            <person name="Parshina S.N."/>
            <person name="Bernier-Latmani R."/>
            <person name="Stams A.J."/>
            <person name="Klenk H.P."/>
        </authorList>
    </citation>
    <scope>NUCLEOTIDE SEQUENCE [LARGE SCALE GENOMIC DNA]</scope>
    <source>
        <strain evidence="3">ATCC 23193 / DSM 2154 / NCIB 8452 / DL</strain>
    </source>
</reference>
<dbReference type="Gene3D" id="3.90.920.10">
    <property type="entry name" value="DNA primase, PRIM domain"/>
    <property type="match status" value="1"/>
</dbReference>
<reference evidence="3" key="1">
    <citation type="submission" date="2011-05" db="EMBL/GenBank/DDBJ databases">
        <title>Complete sequence of Desulfotomaculum ruminis DSM 2154.</title>
        <authorList>
            <person name="Lucas S."/>
            <person name="Copeland A."/>
            <person name="Lapidus A."/>
            <person name="Cheng J.-F."/>
            <person name="Goodwin L."/>
            <person name="Pitluck S."/>
            <person name="Lu M."/>
            <person name="Detter J.C."/>
            <person name="Han C."/>
            <person name="Tapia R."/>
            <person name="Land M."/>
            <person name="Hauser L."/>
            <person name="Kyrpides N."/>
            <person name="Ivanova N."/>
            <person name="Mikhailova N."/>
            <person name="Pagani I."/>
            <person name="Stams A.J.M."/>
            <person name="Plugge C.M."/>
            <person name="Muyzer G."/>
            <person name="Kuever J."/>
            <person name="Parshina S.N."/>
            <person name="Ivanova A.E."/>
            <person name="Nazina T.N."/>
            <person name="Brambilla E."/>
            <person name="Spring S."/>
            <person name="Klenk H.-P."/>
            <person name="Woyke T."/>
        </authorList>
    </citation>
    <scope>NUCLEOTIDE SEQUENCE [LARGE SCALE GENOMIC DNA]</scope>
    <source>
        <strain evidence="3">ATCC 23193 / DSM 2154 / NCIB 8452 / DL</strain>
    </source>
</reference>